<dbReference type="GO" id="GO:0016491">
    <property type="term" value="F:oxidoreductase activity"/>
    <property type="evidence" value="ECO:0007669"/>
    <property type="project" value="TreeGrafter"/>
</dbReference>
<sequence length="309" mass="33135">MQVAQVNDWAEGPRYTTTDKLPAPSADEIQLRVLAAGAHQVVRSRAAGNHYSAKTLPHYPGVDGVGKDETTGKLYYFMHFGDRFGSFSEYVNVPRDAVVIPLPDGVDPVSFAASVNPAMSSWMAITQRTNDLPKNWTALIIGATSASGRLAVHAAKALGAAKVVGVARSENALKADKSLDGHIALKEPVTATDFSAVDADVILDYVYGDVTHHLLTTLKTKKPVQYVQIGTLSGTAEISLAGPLLRSTNITLRGAGPGSWRLSALEVELKTLVPAMAKWPALDAVNIPLKDIENKWNDRSIKGRVVFTP</sequence>
<dbReference type="InterPro" id="IPR036291">
    <property type="entry name" value="NAD(P)-bd_dom_sf"/>
</dbReference>
<dbReference type="InterPro" id="IPR051397">
    <property type="entry name" value="Zn-ADH-like_protein"/>
</dbReference>
<dbReference type="PANTHER" id="PTHR43677:SF11">
    <property type="entry name" value="ZINC-CONTAINING ALCOHOL DEHYDROGENASE"/>
    <property type="match status" value="1"/>
</dbReference>
<dbReference type="Proteomes" id="UP000829685">
    <property type="component" value="Unassembled WGS sequence"/>
</dbReference>
<dbReference type="Gene3D" id="3.40.50.720">
    <property type="entry name" value="NAD(P)-binding Rossmann-like Domain"/>
    <property type="match status" value="1"/>
</dbReference>
<protein>
    <submittedName>
        <fullName evidence="2">Uncharacterized protein</fullName>
    </submittedName>
</protein>
<dbReference type="Gene3D" id="3.90.180.10">
    <property type="entry name" value="Medium-chain alcohol dehydrogenases, catalytic domain"/>
    <property type="match status" value="1"/>
</dbReference>
<feature type="region of interest" description="Disordered" evidence="1">
    <location>
        <begin position="1"/>
        <end position="22"/>
    </location>
</feature>
<dbReference type="InterPro" id="IPR011032">
    <property type="entry name" value="GroES-like_sf"/>
</dbReference>
<dbReference type="AlphaFoldDB" id="A0A9P9W9L7"/>
<reference evidence="2" key="1">
    <citation type="submission" date="2021-03" db="EMBL/GenBank/DDBJ databases">
        <title>Revisited historic fungal species revealed as producer of novel bioactive compounds through whole genome sequencing and comparative genomics.</title>
        <authorList>
            <person name="Vignolle G.A."/>
            <person name="Hochenegger N."/>
            <person name="Mach R.L."/>
            <person name="Mach-Aigner A.R."/>
            <person name="Javad Rahimi M."/>
            <person name="Salim K.A."/>
            <person name="Chan C.M."/>
            <person name="Lim L.B.L."/>
            <person name="Cai F."/>
            <person name="Druzhinina I.S."/>
            <person name="U'Ren J.M."/>
            <person name="Derntl C."/>
        </authorList>
    </citation>
    <scope>NUCLEOTIDE SEQUENCE</scope>
    <source>
        <strain evidence="2">TUCIM 5799</strain>
    </source>
</reference>
<dbReference type="PANTHER" id="PTHR43677">
    <property type="entry name" value="SHORT-CHAIN DEHYDROGENASE/REDUCTASE"/>
    <property type="match status" value="1"/>
</dbReference>
<dbReference type="SUPFAM" id="SSF50129">
    <property type="entry name" value="GroES-like"/>
    <property type="match status" value="1"/>
</dbReference>
<evidence type="ECO:0000313" key="3">
    <source>
        <dbReference type="Proteomes" id="UP000829685"/>
    </source>
</evidence>
<evidence type="ECO:0000256" key="1">
    <source>
        <dbReference type="SAM" id="MobiDB-lite"/>
    </source>
</evidence>
<comment type="caution">
    <text evidence="2">The sequence shown here is derived from an EMBL/GenBank/DDBJ whole genome shotgun (WGS) entry which is preliminary data.</text>
</comment>
<dbReference type="EMBL" id="JAFIMR010000059">
    <property type="protein sequence ID" value="KAI1852960.1"/>
    <property type="molecule type" value="Genomic_DNA"/>
</dbReference>
<organism evidence="2 3">
    <name type="scientific">Neoarthrinium moseri</name>
    <dbReference type="NCBI Taxonomy" id="1658444"/>
    <lineage>
        <taxon>Eukaryota</taxon>
        <taxon>Fungi</taxon>
        <taxon>Dikarya</taxon>
        <taxon>Ascomycota</taxon>
        <taxon>Pezizomycotina</taxon>
        <taxon>Sordariomycetes</taxon>
        <taxon>Xylariomycetidae</taxon>
        <taxon>Amphisphaeriales</taxon>
        <taxon>Apiosporaceae</taxon>
        <taxon>Neoarthrinium</taxon>
    </lineage>
</organism>
<accession>A0A9P9W9L7</accession>
<keyword evidence="3" id="KW-1185">Reference proteome</keyword>
<proteinExistence type="predicted"/>
<evidence type="ECO:0000313" key="2">
    <source>
        <dbReference type="EMBL" id="KAI1852960.1"/>
    </source>
</evidence>
<gene>
    <name evidence="2" type="ORF">JX265_012849</name>
</gene>
<dbReference type="SUPFAM" id="SSF51735">
    <property type="entry name" value="NAD(P)-binding Rossmann-fold domains"/>
    <property type="match status" value="1"/>
</dbReference>
<name>A0A9P9W9L7_9PEZI</name>